<dbReference type="GO" id="GO:0043683">
    <property type="term" value="P:type IV pilus assembly"/>
    <property type="evidence" value="ECO:0007669"/>
    <property type="project" value="InterPro"/>
</dbReference>
<accession>A0A1G2PG34</accession>
<keyword evidence="1" id="KW-0812">Transmembrane</keyword>
<dbReference type="InterPro" id="IPR014717">
    <property type="entry name" value="Transl_elong_EF1B/ribsomal_bS6"/>
</dbReference>
<proteinExistence type="predicted"/>
<evidence type="ECO:0000313" key="3">
    <source>
        <dbReference type="Proteomes" id="UP000178869"/>
    </source>
</evidence>
<sequence>MNRETISRILKNFSPFFYVRLIMLFVFIAVILFMKGKINSISQDVNRTLNSIAAQTANLNNSARLKQQYDALHPFVPKIKNLIPDSDRLPIFVADIEAVSEKVGVKSSVRFGLEPVPSSAVTNTKEIQIFLNSVGSGKAFVAFLKELATMPYFVRLNDVEIDAAVGLDSTSTLKANGTLFLK</sequence>
<keyword evidence="1" id="KW-1133">Transmembrane helix</keyword>
<dbReference type="Pfam" id="PF04350">
    <property type="entry name" value="PilO"/>
    <property type="match status" value="1"/>
</dbReference>
<dbReference type="InterPro" id="IPR007445">
    <property type="entry name" value="PilO"/>
</dbReference>
<keyword evidence="1" id="KW-0472">Membrane</keyword>
<dbReference type="Proteomes" id="UP000178869">
    <property type="component" value="Unassembled WGS sequence"/>
</dbReference>
<dbReference type="GO" id="GO:0043107">
    <property type="term" value="P:type IV pilus-dependent motility"/>
    <property type="evidence" value="ECO:0007669"/>
    <property type="project" value="InterPro"/>
</dbReference>
<evidence type="ECO:0000313" key="2">
    <source>
        <dbReference type="EMBL" id="OHA47294.1"/>
    </source>
</evidence>
<comment type="caution">
    <text evidence="2">The sequence shown here is derived from an EMBL/GenBank/DDBJ whole genome shotgun (WGS) entry which is preliminary data.</text>
</comment>
<protein>
    <submittedName>
        <fullName evidence="2">Uncharacterized protein</fullName>
    </submittedName>
</protein>
<dbReference type="EMBL" id="MHSR01000004">
    <property type="protein sequence ID" value="OHA47294.1"/>
    <property type="molecule type" value="Genomic_DNA"/>
</dbReference>
<gene>
    <name evidence="2" type="ORF">A2828_03450</name>
</gene>
<feature type="transmembrane region" description="Helical" evidence="1">
    <location>
        <begin position="16"/>
        <end position="34"/>
    </location>
</feature>
<evidence type="ECO:0000256" key="1">
    <source>
        <dbReference type="SAM" id="Phobius"/>
    </source>
</evidence>
<dbReference type="AlphaFoldDB" id="A0A1G2PG34"/>
<organism evidence="2 3">
    <name type="scientific">Candidatus Terrybacteria bacterium RIFCSPHIGHO2_01_FULL_43_35</name>
    <dbReference type="NCBI Taxonomy" id="1802361"/>
    <lineage>
        <taxon>Bacteria</taxon>
        <taxon>Candidatus Terryibacteriota</taxon>
    </lineage>
</organism>
<reference evidence="2 3" key="1">
    <citation type="journal article" date="2016" name="Nat. Commun.">
        <title>Thousands of microbial genomes shed light on interconnected biogeochemical processes in an aquifer system.</title>
        <authorList>
            <person name="Anantharaman K."/>
            <person name="Brown C.T."/>
            <person name="Hug L.A."/>
            <person name="Sharon I."/>
            <person name="Castelle C.J."/>
            <person name="Probst A.J."/>
            <person name="Thomas B.C."/>
            <person name="Singh A."/>
            <person name="Wilkins M.J."/>
            <person name="Karaoz U."/>
            <person name="Brodie E.L."/>
            <person name="Williams K.H."/>
            <person name="Hubbard S.S."/>
            <person name="Banfield J.F."/>
        </authorList>
    </citation>
    <scope>NUCLEOTIDE SEQUENCE [LARGE SCALE GENOMIC DNA]</scope>
</reference>
<dbReference type="Gene3D" id="3.30.70.60">
    <property type="match status" value="1"/>
</dbReference>
<name>A0A1G2PG34_9BACT</name>